<evidence type="ECO:0000313" key="3">
    <source>
        <dbReference type="Proteomes" id="UP001165302"/>
    </source>
</evidence>
<evidence type="ECO:0000313" key="2">
    <source>
        <dbReference type="EMBL" id="MCA5004846.1"/>
    </source>
</evidence>
<keyword evidence="1" id="KW-0812">Transmembrane</keyword>
<keyword evidence="3" id="KW-1185">Reference proteome</keyword>
<comment type="caution">
    <text evidence="2">The sequence shown here is derived from an EMBL/GenBank/DDBJ whole genome shotgun (WGS) entry which is preliminary data.</text>
</comment>
<dbReference type="RefSeq" id="WP_225552233.1">
    <property type="nucleotide sequence ID" value="NZ_JADEYP010000009.1"/>
</dbReference>
<feature type="transmembrane region" description="Helical" evidence="1">
    <location>
        <begin position="72"/>
        <end position="95"/>
    </location>
</feature>
<gene>
    <name evidence="2" type="ORF">IPZ78_06725</name>
</gene>
<name>A0ABS7Z3U1_9SPHI</name>
<keyword evidence="1" id="KW-0472">Membrane</keyword>
<dbReference type="EMBL" id="JADEYP010000009">
    <property type="protein sequence ID" value="MCA5004846.1"/>
    <property type="molecule type" value="Genomic_DNA"/>
</dbReference>
<dbReference type="Proteomes" id="UP001165302">
    <property type="component" value="Unassembled WGS sequence"/>
</dbReference>
<proteinExistence type="predicted"/>
<organism evidence="2 3">
    <name type="scientific">Sphingobacterium bovistauri</name>
    <dbReference type="NCBI Taxonomy" id="2781959"/>
    <lineage>
        <taxon>Bacteria</taxon>
        <taxon>Pseudomonadati</taxon>
        <taxon>Bacteroidota</taxon>
        <taxon>Sphingobacteriia</taxon>
        <taxon>Sphingobacteriales</taxon>
        <taxon>Sphingobacteriaceae</taxon>
        <taxon>Sphingobacterium</taxon>
    </lineage>
</organism>
<dbReference type="InterPro" id="IPR021215">
    <property type="entry name" value="DUF2752"/>
</dbReference>
<reference evidence="2" key="1">
    <citation type="submission" date="2020-10" db="EMBL/GenBank/DDBJ databases">
        <authorList>
            <person name="Lu T."/>
            <person name="Wang Q."/>
            <person name="Han X."/>
        </authorList>
    </citation>
    <scope>NUCLEOTIDE SEQUENCE</scope>
    <source>
        <strain evidence="2">WQ 366</strain>
    </source>
</reference>
<dbReference type="Pfam" id="PF10825">
    <property type="entry name" value="DUF2752"/>
    <property type="match status" value="1"/>
</dbReference>
<evidence type="ECO:0000256" key="1">
    <source>
        <dbReference type="SAM" id="Phobius"/>
    </source>
</evidence>
<keyword evidence="1" id="KW-1133">Transmembrane helix</keyword>
<accession>A0ABS7Z3U1</accession>
<protein>
    <submittedName>
        <fullName evidence="2">DUF2752 domain-containing protein</fullName>
    </submittedName>
</protein>
<sequence>MSKFKQLLKSLPLELIIWVVALIVLYHLDVHDKEANSLCPIHSAGLGWCPGCGLGRAIGLLMHGYVSESIEMHWFGIPTFLVLLYRILNLFILYIQSSKIKI</sequence>
<feature type="transmembrane region" description="Helical" evidence="1">
    <location>
        <begin position="7"/>
        <end position="28"/>
    </location>
</feature>